<dbReference type="PROSITE" id="PS00622">
    <property type="entry name" value="HTH_LUXR_1"/>
    <property type="match status" value="1"/>
</dbReference>
<evidence type="ECO:0000313" key="6">
    <source>
        <dbReference type="Proteomes" id="UP001291309"/>
    </source>
</evidence>
<evidence type="ECO:0000256" key="2">
    <source>
        <dbReference type="ARBA" id="ARBA00023125"/>
    </source>
</evidence>
<feature type="domain" description="HTH luxR-type" evidence="4">
    <location>
        <begin position="52"/>
        <end position="117"/>
    </location>
</feature>
<dbReference type="InterPro" id="IPR036388">
    <property type="entry name" value="WH-like_DNA-bd_sf"/>
</dbReference>
<dbReference type="RefSeq" id="WP_321550046.1">
    <property type="nucleotide sequence ID" value="NZ_JAXIVS010000014.1"/>
</dbReference>
<evidence type="ECO:0000313" key="5">
    <source>
        <dbReference type="EMBL" id="MDY7231334.1"/>
    </source>
</evidence>
<dbReference type="CDD" id="cd06170">
    <property type="entry name" value="LuxR_C_like"/>
    <property type="match status" value="1"/>
</dbReference>
<dbReference type="Proteomes" id="UP001291309">
    <property type="component" value="Unassembled WGS sequence"/>
</dbReference>
<proteinExistence type="predicted"/>
<evidence type="ECO:0000256" key="1">
    <source>
        <dbReference type="ARBA" id="ARBA00023015"/>
    </source>
</evidence>
<protein>
    <submittedName>
        <fullName evidence="5">Helix-turn-helix transcriptional regulator</fullName>
    </submittedName>
</protein>
<sequence>MERPLPPGSRVLLVAPEARAPGSAPVGELIIDGQRYHLVPAPFEEPTPTAVPLPDARVLTARELQIVACVAAGQVNKQIAAELKISTWTVAAHLRRIFSKLGVETRAAMVSRCFGASSVPRAP</sequence>
<dbReference type="SUPFAM" id="SSF46894">
    <property type="entry name" value="C-terminal effector domain of the bipartite response regulators"/>
    <property type="match status" value="1"/>
</dbReference>
<evidence type="ECO:0000259" key="4">
    <source>
        <dbReference type="PROSITE" id="PS50043"/>
    </source>
</evidence>
<keyword evidence="2" id="KW-0238">DNA-binding</keyword>
<keyword evidence="6" id="KW-1185">Reference proteome</keyword>
<dbReference type="Pfam" id="PF00196">
    <property type="entry name" value="GerE"/>
    <property type="match status" value="1"/>
</dbReference>
<dbReference type="Gene3D" id="1.10.10.10">
    <property type="entry name" value="Winged helix-like DNA-binding domain superfamily/Winged helix DNA-binding domain"/>
    <property type="match status" value="1"/>
</dbReference>
<dbReference type="SMART" id="SM00421">
    <property type="entry name" value="HTH_LUXR"/>
    <property type="match status" value="1"/>
</dbReference>
<dbReference type="PROSITE" id="PS50043">
    <property type="entry name" value="HTH_LUXR_2"/>
    <property type="match status" value="1"/>
</dbReference>
<dbReference type="PANTHER" id="PTHR44688:SF16">
    <property type="entry name" value="DNA-BINDING TRANSCRIPTIONAL ACTIVATOR DEVR_DOSR"/>
    <property type="match status" value="1"/>
</dbReference>
<dbReference type="InterPro" id="IPR016032">
    <property type="entry name" value="Sig_transdc_resp-reg_C-effctor"/>
</dbReference>
<gene>
    <name evidence="5" type="ORF">SYV04_33395</name>
</gene>
<dbReference type="EMBL" id="JAXIVS010000014">
    <property type="protein sequence ID" value="MDY7231334.1"/>
    <property type="molecule type" value="Genomic_DNA"/>
</dbReference>
<reference evidence="5 6" key="1">
    <citation type="submission" date="2023-12" db="EMBL/GenBank/DDBJ databases">
        <title>the genome sequence of Hyalangium sp. s54d21.</title>
        <authorList>
            <person name="Zhang X."/>
        </authorList>
    </citation>
    <scope>NUCLEOTIDE SEQUENCE [LARGE SCALE GENOMIC DNA]</scope>
    <source>
        <strain evidence="6">s54d21</strain>
    </source>
</reference>
<comment type="caution">
    <text evidence="5">The sequence shown here is derived from an EMBL/GenBank/DDBJ whole genome shotgun (WGS) entry which is preliminary data.</text>
</comment>
<dbReference type="PANTHER" id="PTHR44688">
    <property type="entry name" value="DNA-BINDING TRANSCRIPTIONAL ACTIVATOR DEVR_DOSR"/>
    <property type="match status" value="1"/>
</dbReference>
<dbReference type="PRINTS" id="PR00038">
    <property type="entry name" value="HTHLUXR"/>
</dbReference>
<name>A0ABU5HCZ6_9BACT</name>
<evidence type="ECO:0000256" key="3">
    <source>
        <dbReference type="ARBA" id="ARBA00023163"/>
    </source>
</evidence>
<organism evidence="5 6">
    <name type="scientific">Hyalangium rubrum</name>
    <dbReference type="NCBI Taxonomy" id="3103134"/>
    <lineage>
        <taxon>Bacteria</taxon>
        <taxon>Pseudomonadati</taxon>
        <taxon>Myxococcota</taxon>
        <taxon>Myxococcia</taxon>
        <taxon>Myxococcales</taxon>
        <taxon>Cystobacterineae</taxon>
        <taxon>Archangiaceae</taxon>
        <taxon>Hyalangium</taxon>
    </lineage>
</organism>
<keyword evidence="1" id="KW-0805">Transcription regulation</keyword>
<dbReference type="InterPro" id="IPR000792">
    <property type="entry name" value="Tscrpt_reg_LuxR_C"/>
</dbReference>
<accession>A0ABU5HCZ6</accession>
<keyword evidence="3" id="KW-0804">Transcription</keyword>